<organism evidence="2 3">
    <name type="scientific">Aquimarina addita</name>
    <dbReference type="NCBI Taxonomy" id="870485"/>
    <lineage>
        <taxon>Bacteria</taxon>
        <taxon>Pseudomonadati</taxon>
        <taxon>Bacteroidota</taxon>
        <taxon>Flavobacteriia</taxon>
        <taxon>Flavobacteriales</taxon>
        <taxon>Flavobacteriaceae</taxon>
        <taxon>Aquimarina</taxon>
    </lineage>
</organism>
<comment type="caution">
    <text evidence="2">The sequence shown here is derived from an EMBL/GenBank/DDBJ whole genome shotgun (WGS) entry which is preliminary data.</text>
</comment>
<feature type="region of interest" description="Disordered" evidence="1">
    <location>
        <begin position="104"/>
        <end position="133"/>
    </location>
</feature>
<dbReference type="EMBL" id="BAABCW010000011">
    <property type="protein sequence ID" value="GAA3511993.1"/>
    <property type="molecule type" value="Genomic_DNA"/>
</dbReference>
<accession>A0ABP6UM38</accession>
<gene>
    <name evidence="2" type="ORF">GCM10022393_27140</name>
</gene>
<keyword evidence="3" id="KW-1185">Reference proteome</keyword>
<name>A0ABP6UM38_9FLAO</name>
<evidence type="ECO:0000256" key="1">
    <source>
        <dbReference type="SAM" id="MobiDB-lite"/>
    </source>
</evidence>
<reference evidence="3" key="1">
    <citation type="journal article" date="2019" name="Int. J. Syst. Evol. Microbiol.">
        <title>The Global Catalogue of Microorganisms (GCM) 10K type strain sequencing project: providing services to taxonomists for standard genome sequencing and annotation.</title>
        <authorList>
            <consortium name="The Broad Institute Genomics Platform"/>
            <consortium name="The Broad Institute Genome Sequencing Center for Infectious Disease"/>
            <person name="Wu L."/>
            <person name="Ma J."/>
        </authorList>
    </citation>
    <scope>NUCLEOTIDE SEQUENCE [LARGE SCALE GENOMIC DNA]</scope>
    <source>
        <strain evidence="3">JCM 17106</strain>
    </source>
</reference>
<dbReference type="Proteomes" id="UP001500459">
    <property type="component" value="Unassembled WGS sequence"/>
</dbReference>
<protein>
    <submittedName>
        <fullName evidence="2">Uncharacterized protein</fullName>
    </submittedName>
</protein>
<sequence>MAAKKQKPKKCISKKEAKELHDNWCNQREGHLKKRLGFEDTREFWWSVEELEEYLAYVKSESNKQGIDHPGIRIYMGAYSKAKCKMKRGYSTLFMVPTGAPAKSLGKENAEQPNNYDIDAYNRGGSGRPPHIY</sequence>
<evidence type="ECO:0000313" key="2">
    <source>
        <dbReference type="EMBL" id="GAA3511993.1"/>
    </source>
</evidence>
<dbReference type="RefSeq" id="WP_344928284.1">
    <property type="nucleotide sequence ID" value="NZ_BAABCW010000011.1"/>
</dbReference>
<evidence type="ECO:0000313" key="3">
    <source>
        <dbReference type="Proteomes" id="UP001500459"/>
    </source>
</evidence>
<proteinExistence type="predicted"/>